<feature type="chain" id="PRO_5045273143" description="Outer membrane protein beta-barrel domain-containing protein" evidence="1">
    <location>
        <begin position="29"/>
        <end position="203"/>
    </location>
</feature>
<sequence>MENRLQRVLLATKSILLASAIVGSSAVAADGEITASSIDSEVFDAGVYLGVVNIDNFSSEAVVGAALTFQASESFFLQFTGAMTAETAPSSYEKSQGELFTGSDRSYRSYDFLLGYKLLKGEVFLTEGNPSLGSLYLIGGVGNSDYGGESNFTYTVGVGYQIEFMRRYVWRLDYRDRIYSSDLLSKDKTVHNTQLTTGLSYLF</sequence>
<keyword evidence="1" id="KW-0732">Signal</keyword>
<feature type="signal peptide" evidence="1">
    <location>
        <begin position="1"/>
        <end position="28"/>
    </location>
</feature>
<protein>
    <recommendedName>
        <fullName evidence="4">Outer membrane protein beta-barrel domain-containing protein</fullName>
    </recommendedName>
</protein>
<comment type="caution">
    <text evidence="2">The sequence shown here is derived from an EMBL/GenBank/DDBJ whole genome shotgun (WGS) entry which is preliminary data.</text>
</comment>
<dbReference type="Proteomes" id="UP000838100">
    <property type="component" value="Unassembled WGS sequence"/>
</dbReference>
<dbReference type="InterPro" id="IPR030820">
    <property type="entry name" value="OMP_myx_plus_Proteobacteria"/>
</dbReference>
<dbReference type="InterPro" id="IPR011250">
    <property type="entry name" value="OMP/PagP_B-barrel"/>
</dbReference>
<name>A0ABN8ELF7_9GAMM</name>
<dbReference type="EMBL" id="CAKLPX010000003">
    <property type="protein sequence ID" value="CAH0992513.1"/>
    <property type="molecule type" value="Genomic_DNA"/>
</dbReference>
<accession>A0ABN8ELF7</accession>
<organism evidence="2 3">
    <name type="scientific">Sinobacterium norvegicum</name>
    <dbReference type="NCBI Taxonomy" id="1641715"/>
    <lineage>
        <taxon>Bacteria</taxon>
        <taxon>Pseudomonadati</taxon>
        <taxon>Pseudomonadota</taxon>
        <taxon>Gammaproteobacteria</taxon>
        <taxon>Cellvibrionales</taxon>
        <taxon>Spongiibacteraceae</taxon>
        <taxon>Sinobacterium</taxon>
    </lineage>
</organism>
<evidence type="ECO:0008006" key="4">
    <source>
        <dbReference type="Google" id="ProtNLM"/>
    </source>
</evidence>
<proteinExistence type="predicted"/>
<keyword evidence="3" id="KW-1185">Reference proteome</keyword>
<dbReference type="NCBIfam" id="TIGR04565">
    <property type="entry name" value="OMP_myx_plus"/>
    <property type="match status" value="1"/>
</dbReference>
<dbReference type="SUPFAM" id="SSF56925">
    <property type="entry name" value="OMPA-like"/>
    <property type="match status" value="1"/>
</dbReference>
<gene>
    <name evidence="2" type="ORF">SIN8267_02645</name>
</gene>
<dbReference type="RefSeq" id="WP_237445196.1">
    <property type="nucleotide sequence ID" value="NZ_CAKLPX010000003.1"/>
</dbReference>
<evidence type="ECO:0000256" key="1">
    <source>
        <dbReference type="SAM" id="SignalP"/>
    </source>
</evidence>
<evidence type="ECO:0000313" key="2">
    <source>
        <dbReference type="EMBL" id="CAH0992513.1"/>
    </source>
</evidence>
<evidence type="ECO:0000313" key="3">
    <source>
        <dbReference type="Proteomes" id="UP000838100"/>
    </source>
</evidence>
<reference evidence="2" key="1">
    <citation type="submission" date="2021-12" db="EMBL/GenBank/DDBJ databases">
        <authorList>
            <person name="Rodrigo-Torres L."/>
            <person name="Arahal R. D."/>
            <person name="Lucena T."/>
        </authorList>
    </citation>
    <scope>NUCLEOTIDE SEQUENCE</scope>
    <source>
        <strain evidence="2">CECT 8267</strain>
    </source>
</reference>